<feature type="compositionally biased region" description="Polar residues" evidence="1">
    <location>
        <begin position="82"/>
        <end position="99"/>
    </location>
</feature>
<sequence length="451" mass="51002">MSRDHGADAGTTEYQFVFGKDQPGTRSHAMRQFWRRRHQALQSTVQVSRSQLRTLLPKEYGSESGGSQADVAQGNSPDPPANASQAGSGHPNPQRTGINGAQNLKFSILQAPPPIFPIDLSPKDQAIFHAWLDLHTGFTPKSPPNTGFDPIRDVWLPMDLSNSAAFCALMAHASAHVAYLHGQIKSLESEKFRTLAVGIIAKWLANERRSTQDETLAAIARLLMFEKYWAVDDQWRAHRKGLLSVFNARGGLKTFQSDWRLHMVLFLAFSMSEPSRLSPAHAWEISEYFVPSAVHPAVQLRMMHSKPKSFHGIHIYPEIHDAVLCLSRDPGLPPDSPHQEGYIDAQAHRLTCLFILVVIMQESFYSTGPDLTSSFTYKLPELNEFLYQRRPSWEDCPRRLHEILMGDHMLLSPPAREFITKLGDNMVYLNEDARRAMEKCLLNTLLWKRDD</sequence>
<dbReference type="AlphaFoldDB" id="A0A1R3RC68"/>
<dbReference type="STRING" id="602072.A0A1R3RC68"/>
<evidence type="ECO:0000256" key="1">
    <source>
        <dbReference type="SAM" id="MobiDB-lite"/>
    </source>
</evidence>
<reference evidence="3" key="1">
    <citation type="journal article" date="2017" name="Genome Biol.">
        <title>Comparative genomics reveals high biological diversity and specific adaptations in the industrially and medically important fungal genus Aspergillus.</title>
        <authorList>
            <person name="de Vries R.P."/>
            <person name="Riley R."/>
            <person name="Wiebenga A."/>
            <person name="Aguilar-Osorio G."/>
            <person name="Amillis S."/>
            <person name="Uchima C.A."/>
            <person name="Anderluh G."/>
            <person name="Asadollahi M."/>
            <person name="Askin M."/>
            <person name="Barry K."/>
            <person name="Battaglia E."/>
            <person name="Bayram O."/>
            <person name="Benocci T."/>
            <person name="Braus-Stromeyer S.A."/>
            <person name="Caldana C."/>
            <person name="Canovas D."/>
            <person name="Cerqueira G.C."/>
            <person name="Chen F."/>
            <person name="Chen W."/>
            <person name="Choi C."/>
            <person name="Clum A."/>
            <person name="Dos Santos R.A."/>
            <person name="Damasio A.R."/>
            <person name="Diallinas G."/>
            <person name="Emri T."/>
            <person name="Fekete E."/>
            <person name="Flipphi M."/>
            <person name="Freyberg S."/>
            <person name="Gallo A."/>
            <person name="Gournas C."/>
            <person name="Habgood R."/>
            <person name="Hainaut M."/>
            <person name="Harispe M.L."/>
            <person name="Henrissat B."/>
            <person name="Hilden K.S."/>
            <person name="Hope R."/>
            <person name="Hossain A."/>
            <person name="Karabika E."/>
            <person name="Karaffa L."/>
            <person name="Karanyi Z."/>
            <person name="Krasevec N."/>
            <person name="Kuo A."/>
            <person name="Kusch H."/>
            <person name="LaButti K."/>
            <person name="Lagendijk E.L."/>
            <person name="Lapidus A."/>
            <person name="Levasseur A."/>
            <person name="Lindquist E."/>
            <person name="Lipzen A."/>
            <person name="Logrieco A.F."/>
            <person name="MacCabe A."/>
            <person name="Maekelae M.R."/>
            <person name="Malavazi I."/>
            <person name="Melin P."/>
            <person name="Meyer V."/>
            <person name="Mielnichuk N."/>
            <person name="Miskei M."/>
            <person name="Molnar A.P."/>
            <person name="Mule G."/>
            <person name="Ngan C.Y."/>
            <person name="Orejas M."/>
            <person name="Orosz E."/>
            <person name="Ouedraogo J.P."/>
            <person name="Overkamp K.M."/>
            <person name="Park H.-S."/>
            <person name="Perrone G."/>
            <person name="Piumi F."/>
            <person name="Punt P.J."/>
            <person name="Ram A.F."/>
            <person name="Ramon A."/>
            <person name="Rauscher S."/>
            <person name="Record E."/>
            <person name="Riano-Pachon D.M."/>
            <person name="Robert V."/>
            <person name="Roehrig J."/>
            <person name="Ruller R."/>
            <person name="Salamov A."/>
            <person name="Salih N.S."/>
            <person name="Samson R.A."/>
            <person name="Sandor E."/>
            <person name="Sanguinetti M."/>
            <person name="Schuetze T."/>
            <person name="Sepcic K."/>
            <person name="Shelest E."/>
            <person name="Sherlock G."/>
            <person name="Sophianopoulou V."/>
            <person name="Squina F.M."/>
            <person name="Sun H."/>
            <person name="Susca A."/>
            <person name="Todd R.B."/>
            <person name="Tsang A."/>
            <person name="Unkles S.E."/>
            <person name="van de Wiele N."/>
            <person name="van Rossen-Uffink D."/>
            <person name="Oliveira J.V."/>
            <person name="Vesth T.C."/>
            <person name="Visser J."/>
            <person name="Yu J.-H."/>
            <person name="Zhou M."/>
            <person name="Andersen M.R."/>
            <person name="Archer D.B."/>
            <person name="Baker S.E."/>
            <person name="Benoit I."/>
            <person name="Brakhage A.A."/>
            <person name="Braus G.H."/>
            <person name="Fischer R."/>
            <person name="Frisvad J.C."/>
            <person name="Goldman G.H."/>
            <person name="Houbraken J."/>
            <person name="Oakley B."/>
            <person name="Pocsi I."/>
            <person name="Scazzocchio C."/>
            <person name="Seiboth B."/>
            <person name="vanKuyk P.A."/>
            <person name="Wortman J."/>
            <person name="Dyer P.S."/>
            <person name="Grigoriev I.V."/>
        </authorList>
    </citation>
    <scope>NUCLEOTIDE SEQUENCE [LARGE SCALE GENOMIC DNA]</scope>
    <source>
        <strain evidence="3">ITEM 5010</strain>
    </source>
</reference>
<dbReference type="PANTHER" id="PTHR37540:SF5">
    <property type="entry name" value="TRANSCRIPTION FACTOR DOMAIN-CONTAINING PROTEIN"/>
    <property type="match status" value="1"/>
</dbReference>
<evidence type="ECO:0000313" key="2">
    <source>
        <dbReference type="EMBL" id="OOF92062.1"/>
    </source>
</evidence>
<proteinExistence type="predicted"/>
<accession>A0A1R3RC68</accession>
<dbReference type="VEuPathDB" id="FungiDB:ASPCADRAFT_210480"/>
<dbReference type="Pfam" id="PF11951">
    <property type="entry name" value="Fungal_trans_2"/>
    <property type="match status" value="1"/>
</dbReference>
<organism evidence="2 3">
    <name type="scientific">Aspergillus carbonarius (strain ITEM 5010)</name>
    <dbReference type="NCBI Taxonomy" id="602072"/>
    <lineage>
        <taxon>Eukaryota</taxon>
        <taxon>Fungi</taxon>
        <taxon>Dikarya</taxon>
        <taxon>Ascomycota</taxon>
        <taxon>Pezizomycotina</taxon>
        <taxon>Eurotiomycetes</taxon>
        <taxon>Eurotiomycetidae</taxon>
        <taxon>Eurotiales</taxon>
        <taxon>Aspergillaceae</taxon>
        <taxon>Aspergillus</taxon>
        <taxon>Aspergillus subgen. Circumdati</taxon>
    </lineage>
</organism>
<dbReference type="OrthoDB" id="4159781at2759"/>
<evidence type="ECO:0000313" key="3">
    <source>
        <dbReference type="Proteomes" id="UP000188318"/>
    </source>
</evidence>
<evidence type="ECO:0008006" key="4">
    <source>
        <dbReference type="Google" id="ProtNLM"/>
    </source>
</evidence>
<dbReference type="InterPro" id="IPR021858">
    <property type="entry name" value="Fun_TF"/>
</dbReference>
<keyword evidence="3" id="KW-1185">Reference proteome</keyword>
<dbReference type="OMA" id="LMFEKYW"/>
<dbReference type="PANTHER" id="PTHR37540">
    <property type="entry name" value="TRANSCRIPTION FACTOR (ACR-2), PUTATIVE-RELATED-RELATED"/>
    <property type="match status" value="1"/>
</dbReference>
<dbReference type="EMBL" id="KV907508">
    <property type="protein sequence ID" value="OOF92062.1"/>
    <property type="molecule type" value="Genomic_DNA"/>
</dbReference>
<protein>
    <recommendedName>
        <fullName evidence="4">Transcription factor domain-containing protein</fullName>
    </recommendedName>
</protein>
<dbReference type="Proteomes" id="UP000188318">
    <property type="component" value="Unassembled WGS sequence"/>
</dbReference>
<name>A0A1R3RC68_ASPC5</name>
<gene>
    <name evidence="2" type="ORF">ASPCADRAFT_210480</name>
</gene>
<feature type="region of interest" description="Disordered" evidence="1">
    <location>
        <begin position="1"/>
        <end position="26"/>
    </location>
</feature>
<feature type="region of interest" description="Disordered" evidence="1">
    <location>
        <begin position="59"/>
        <end position="99"/>
    </location>
</feature>